<dbReference type="InterPro" id="IPR036291">
    <property type="entry name" value="NAD(P)-bd_dom_sf"/>
</dbReference>
<protein>
    <submittedName>
        <fullName evidence="3">Putative dinucleotide-binding enzyme</fullName>
    </submittedName>
</protein>
<dbReference type="Pfam" id="PF03807">
    <property type="entry name" value="F420_oxidored"/>
    <property type="match status" value="1"/>
</dbReference>
<keyword evidence="4" id="KW-1185">Reference proteome</keyword>
<dbReference type="GO" id="GO:0016491">
    <property type="term" value="F:oxidoreductase activity"/>
    <property type="evidence" value="ECO:0007669"/>
    <property type="project" value="UniProtKB-KW"/>
</dbReference>
<accession>A0A7W7FT36</accession>
<organism evidence="3 4">
    <name type="scientific">Crossiella cryophila</name>
    <dbReference type="NCBI Taxonomy" id="43355"/>
    <lineage>
        <taxon>Bacteria</taxon>
        <taxon>Bacillati</taxon>
        <taxon>Actinomycetota</taxon>
        <taxon>Actinomycetes</taxon>
        <taxon>Pseudonocardiales</taxon>
        <taxon>Pseudonocardiaceae</taxon>
        <taxon>Crossiella</taxon>
    </lineage>
</organism>
<dbReference type="InterPro" id="IPR028939">
    <property type="entry name" value="P5C_Rdtase_cat_N"/>
</dbReference>
<gene>
    <name evidence="3" type="ORF">HNR67_002728</name>
</gene>
<dbReference type="Gene3D" id="3.40.50.720">
    <property type="entry name" value="NAD(P)-binding Rossmann-like Domain"/>
    <property type="match status" value="1"/>
</dbReference>
<feature type="domain" description="Pyrroline-5-carboxylate reductase catalytic N-terminal" evidence="2">
    <location>
        <begin position="2"/>
        <end position="87"/>
    </location>
</feature>
<dbReference type="PANTHER" id="PTHR14239:SF10">
    <property type="entry name" value="REDUCTASE"/>
    <property type="match status" value="1"/>
</dbReference>
<evidence type="ECO:0000256" key="1">
    <source>
        <dbReference type="ARBA" id="ARBA00023002"/>
    </source>
</evidence>
<dbReference type="InterPro" id="IPR051267">
    <property type="entry name" value="STEAP_metalloreductase"/>
</dbReference>
<comment type="caution">
    <text evidence="3">The sequence shown here is derived from an EMBL/GenBank/DDBJ whole genome shotgun (WGS) entry which is preliminary data.</text>
</comment>
<reference evidence="3 4" key="1">
    <citation type="submission" date="2020-08" db="EMBL/GenBank/DDBJ databases">
        <title>Sequencing the genomes of 1000 actinobacteria strains.</title>
        <authorList>
            <person name="Klenk H.-P."/>
        </authorList>
    </citation>
    <scope>NUCLEOTIDE SEQUENCE [LARGE SCALE GENOMIC DNA]</scope>
    <source>
        <strain evidence="3 4">DSM 44230</strain>
    </source>
</reference>
<dbReference type="EMBL" id="JACHMH010000001">
    <property type="protein sequence ID" value="MBB4676610.1"/>
    <property type="molecule type" value="Genomic_DNA"/>
</dbReference>
<dbReference type="RefSeq" id="WP_185002416.1">
    <property type="nucleotide sequence ID" value="NZ_BAAAUI010000079.1"/>
</dbReference>
<proteinExistence type="predicted"/>
<sequence length="199" mass="20654">MRIGILGAGDMAEALGTQWTRQGHELMIATRTNPAPLATRLEARTGSYAEAAAFGQVLLLAVPAAAALDVLTEAGAAGRTVIDCTNPVAPDWTLTTKDISLAEQLATTGAHVVKAFNLCHVDTWRLTPPVFADRPLAVPLCGDDPTALAQVQTLVRDLGCDPVVAGPLSRAGLLEATAAFVIGLWMRGADAQAILPPLG</sequence>
<name>A0A7W7FT36_9PSEU</name>
<dbReference type="PANTHER" id="PTHR14239">
    <property type="entry name" value="DUDULIN-RELATED"/>
    <property type="match status" value="1"/>
</dbReference>
<evidence type="ECO:0000313" key="4">
    <source>
        <dbReference type="Proteomes" id="UP000533598"/>
    </source>
</evidence>
<dbReference type="SUPFAM" id="SSF51735">
    <property type="entry name" value="NAD(P)-binding Rossmann-fold domains"/>
    <property type="match status" value="1"/>
</dbReference>
<evidence type="ECO:0000259" key="2">
    <source>
        <dbReference type="Pfam" id="PF03807"/>
    </source>
</evidence>
<keyword evidence="1" id="KW-0560">Oxidoreductase</keyword>
<dbReference type="AlphaFoldDB" id="A0A7W7FT36"/>
<evidence type="ECO:0000313" key="3">
    <source>
        <dbReference type="EMBL" id="MBB4676610.1"/>
    </source>
</evidence>
<dbReference type="Proteomes" id="UP000533598">
    <property type="component" value="Unassembled WGS sequence"/>
</dbReference>